<dbReference type="InterPro" id="IPR023298">
    <property type="entry name" value="ATPase_P-typ_TM_dom_sf"/>
</dbReference>
<dbReference type="AlphaFoldDB" id="A0A5B7DPK6"/>
<accession>A0A5B7DPK6</accession>
<keyword evidence="7" id="KW-0067">ATP-binding</keyword>
<dbReference type="GO" id="GO:0046872">
    <property type="term" value="F:metal ion binding"/>
    <property type="evidence" value="ECO:0007669"/>
    <property type="project" value="UniProtKB-KW"/>
</dbReference>
<dbReference type="NCBIfam" id="TIGR01494">
    <property type="entry name" value="ATPase_P-type"/>
    <property type="match status" value="1"/>
</dbReference>
<organism evidence="15 16">
    <name type="scientific">Portunus trituberculatus</name>
    <name type="common">Swimming crab</name>
    <name type="synonym">Neptunus trituberculatus</name>
    <dbReference type="NCBI Taxonomy" id="210409"/>
    <lineage>
        <taxon>Eukaryota</taxon>
        <taxon>Metazoa</taxon>
        <taxon>Ecdysozoa</taxon>
        <taxon>Arthropoda</taxon>
        <taxon>Crustacea</taxon>
        <taxon>Multicrustacea</taxon>
        <taxon>Malacostraca</taxon>
        <taxon>Eumalacostraca</taxon>
        <taxon>Eucarida</taxon>
        <taxon>Decapoda</taxon>
        <taxon>Pleocyemata</taxon>
        <taxon>Brachyura</taxon>
        <taxon>Eubrachyura</taxon>
        <taxon>Portunoidea</taxon>
        <taxon>Portunidae</taxon>
        <taxon>Portuninae</taxon>
        <taxon>Portunus</taxon>
    </lineage>
</organism>
<evidence type="ECO:0000256" key="8">
    <source>
        <dbReference type="ARBA" id="ARBA00022842"/>
    </source>
</evidence>
<reference evidence="15 16" key="1">
    <citation type="submission" date="2019-05" db="EMBL/GenBank/DDBJ databases">
        <title>Another draft genome of Portunus trituberculatus and its Hox gene families provides insights of decapod evolution.</title>
        <authorList>
            <person name="Jeong J.-H."/>
            <person name="Song I."/>
            <person name="Kim S."/>
            <person name="Choi T."/>
            <person name="Kim D."/>
            <person name="Ryu S."/>
            <person name="Kim W."/>
        </authorList>
    </citation>
    <scope>NUCLEOTIDE SEQUENCE [LARGE SCALE GENOMIC DNA]</scope>
    <source>
        <tissue evidence="15">Muscle</tissue>
    </source>
</reference>
<name>A0A5B7DPK6_PORTR</name>
<dbReference type="GO" id="GO:0016020">
    <property type="term" value="C:membrane"/>
    <property type="evidence" value="ECO:0007669"/>
    <property type="project" value="UniProtKB-SubCell"/>
</dbReference>
<evidence type="ECO:0000256" key="1">
    <source>
        <dbReference type="ARBA" id="ARBA00004141"/>
    </source>
</evidence>
<keyword evidence="16" id="KW-1185">Reference proteome</keyword>
<evidence type="ECO:0000313" key="15">
    <source>
        <dbReference type="EMBL" id="MPC23019.1"/>
    </source>
</evidence>
<dbReference type="InterPro" id="IPR006544">
    <property type="entry name" value="P-type_TPase_V"/>
</dbReference>
<evidence type="ECO:0000256" key="2">
    <source>
        <dbReference type="ARBA" id="ARBA00006000"/>
    </source>
</evidence>
<feature type="transmembrane region" description="Helical" evidence="13">
    <location>
        <begin position="104"/>
        <end position="124"/>
    </location>
</feature>
<protein>
    <submittedName>
        <fullName evidence="15">Putative cation-transporting ATPase 13A3</fullName>
    </submittedName>
</protein>
<comment type="similarity">
    <text evidence="2">Belongs to the cation transport ATPase (P-type) (TC 3.A.3) family. Type V subfamily.</text>
</comment>
<evidence type="ECO:0000256" key="4">
    <source>
        <dbReference type="ARBA" id="ARBA00022692"/>
    </source>
</evidence>
<evidence type="ECO:0000256" key="12">
    <source>
        <dbReference type="ARBA" id="ARBA00049360"/>
    </source>
</evidence>
<dbReference type="GO" id="GO:0140358">
    <property type="term" value="F:P-type transmembrane transporter activity"/>
    <property type="evidence" value="ECO:0007669"/>
    <property type="project" value="InterPro"/>
</dbReference>
<dbReference type="PANTHER" id="PTHR45630">
    <property type="entry name" value="CATION-TRANSPORTING ATPASE-RELATED"/>
    <property type="match status" value="1"/>
</dbReference>
<evidence type="ECO:0000256" key="11">
    <source>
        <dbReference type="ARBA" id="ARBA00023136"/>
    </source>
</evidence>
<evidence type="ECO:0000256" key="3">
    <source>
        <dbReference type="ARBA" id="ARBA00022553"/>
    </source>
</evidence>
<dbReference type="GO" id="GO:0005524">
    <property type="term" value="F:ATP binding"/>
    <property type="evidence" value="ECO:0007669"/>
    <property type="project" value="UniProtKB-KW"/>
</dbReference>
<dbReference type="GO" id="GO:0016887">
    <property type="term" value="F:ATP hydrolysis activity"/>
    <property type="evidence" value="ECO:0007669"/>
    <property type="project" value="InterPro"/>
</dbReference>
<dbReference type="GO" id="GO:0015203">
    <property type="term" value="F:polyamine transmembrane transporter activity"/>
    <property type="evidence" value="ECO:0007669"/>
    <property type="project" value="TreeGrafter"/>
</dbReference>
<feature type="transmembrane region" description="Helical" evidence="13">
    <location>
        <begin position="140"/>
        <end position="160"/>
    </location>
</feature>
<proteinExistence type="inferred from homology"/>
<keyword evidence="3" id="KW-0597">Phosphoprotein</keyword>
<dbReference type="InterPro" id="IPR001757">
    <property type="entry name" value="P_typ_ATPase"/>
</dbReference>
<keyword evidence="10 13" id="KW-1133">Transmembrane helix</keyword>
<dbReference type="Gene3D" id="2.70.150.10">
    <property type="entry name" value="Calcium-transporting ATPase, cytoplasmic transduction domain A"/>
    <property type="match status" value="1"/>
</dbReference>
<comment type="subcellular location">
    <subcellularLocation>
        <location evidence="1">Membrane</location>
        <topology evidence="1">Multi-pass membrane protein</topology>
    </subcellularLocation>
</comment>
<keyword evidence="11 13" id="KW-0472">Membrane</keyword>
<gene>
    <name evidence="15" type="primary">Atp13a3_2</name>
    <name evidence="15" type="ORF">E2C01_016053</name>
</gene>
<dbReference type="Proteomes" id="UP000324222">
    <property type="component" value="Unassembled WGS sequence"/>
</dbReference>
<sequence length="342" mass="37881">MPCDAVLISGTAIVNESMLTGESVPVTKTPITVSEETEVYSAEQHKRHTLFCGTSVIQTRYYGSAQVLAVVVRTGFNTAKGELVRSILYPRPLDFKFYKDAMKFILFLFFIASIGMSYSIYIYIVHEEGFVKTLVRTLDIVTIVVPPALPAAMTVGTYYAQSRLKKKAIFCISPPRINVSGKIKLVCFDKTGTLTEDGLEVWGVLEAKGVHLGSPVMDVSTIEYSSQLMAAMATCHSLTYLHGSLTGDPLDVKMFEATKWDSIRPLHLQQLSTKQTAEAGLCLLFALTALCHFAAADLIPNPAGNAFFSNDRYSLRHWVRVNLLLLCSNECCLRKHFQQGQE</sequence>
<dbReference type="EMBL" id="VSRR010001154">
    <property type="protein sequence ID" value="MPC23019.1"/>
    <property type="molecule type" value="Genomic_DNA"/>
</dbReference>
<keyword evidence="8" id="KW-0460">Magnesium</keyword>
<feature type="domain" description="P-type ATPase A" evidence="14">
    <location>
        <begin position="1"/>
        <end position="87"/>
    </location>
</feature>
<dbReference type="PRINTS" id="PR00119">
    <property type="entry name" value="CATATPASE"/>
</dbReference>
<comment type="catalytic activity">
    <reaction evidence="12">
        <text>ATP + H2O = ADP + phosphate + H(+)</text>
        <dbReference type="Rhea" id="RHEA:13065"/>
        <dbReference type="ChEBI" id="CHEBI:15377"/>
        <dbReference type="ChEBI" id="CHEBI:15378"/>
        <dbReference type="ChEBI" id="CHEBI:30616"/>
        <dbReference type="ChEBI" id="CHEBI:43474"/>
        <dbReference type="ChEBI" id="CHEBI:456216"/>
    </reaction>
</comment>
<dbReference type="InterPro" id="IPR008250">
    <property type="entry name" value="ATPase_P-typ_transduc_dom_A_sf"/>
</dbReference>
<evidence type="ECO:0000256" key="5">
    <source>
        <dbReference type="ARBA" id="ARBA00022723"/>
    </source>
</evidence>
<keyword evidence="4 13" id="KW-0812">Transmembrane</keyword>
<evidence type="ECO:0000313" key="16">
    <source>
        <dbReference type="Proteomes" id="UP000324222"/>
    </source>
</evidence>
<dbReference type="SUPFAM" id="SSF81653">
    <property type="entry name" value="Calcium ATPase, transduction domain A"/>
    <property type="match status" value="1"/>
</dbReference>
<dbReference type="GO" id="GO:0006874">
    <property type="term" value="P:intracellular calcium ion homeostasis"/>
    <property type="evidence" value="ECO:0007669"/>
    <property type="project" value="TreeGrafter"/>
</dbReference>
<dbReference type="InterPro" id="IPR018303">
    <property type="entry name" value="ATPase_P-typ_P_site"/>
</dbReference>
<dbReference type="OrthoDB" id="48943at2759"/>
<dbReference type="PANTHER" id="PTHR45630:SF8">
    <property type="entry name" value="CATION-TRANSPORTING ATPASE"/>
    <property type="match status" value="1"/>
</dbReference>
<keyword evidence="9" id="KW-1278">Translocase</keyword>
<dbReference type="InterPro" id="IPR059000">
    <property type="entry name" value="ATPase_P-type_domA"/>
</dbReference>
<dbReference type="SUPFAM" id="SSF81665">
    <property type="entry name" value="Calcium ATPase, transmembrane domain M"/>
    <property type="match status" value="1"/>
</dbReference>
<evidence type="ECO:0000259" key="14">
    <source>
        <dbReference type="Pfam" id="PF00122"/>
    </source>
</evidence>
<evidence type="ECO:0000256" key="9">
    <source>
        <dbReference type="ARBA" id="ARBA00022967"/>
    </source>
</evidence>
<dbReference type="GO" id="GO:0019829">
    <property type="term" value="F:ATPase-coupled monoatomic cation transmembrane transporter activity"/>
    <property type="evidence" value="ECO:0007669"/>
    <property type="project" value="TreeGrafter"/>
</dbReference>
<evidence type="ECO:0000256" key="6">
    <source>
        <dbReference type="ARBA" id="ARBA00022741"/>
    </source>
</evidence>
<comment type="caution">
    <text evidence="15">The sequence shown here is derived from an EMBL/GenBank/DDBJ whole genome shotgun (WGS) entry which is preliminary data.</text>
</comment>
<keyword evidence="6" id="KW-0547">Nucleotide-binding</keyword>
<evidence type="ECO:0000256" key="10">
    <source>
        <dbReference type="ARBA" id="ARBA00022989"/>
    </source>
</evidence>
<keyword evidence="5" id="KW-0479">Metal-binding</keyword>
<evidence type="ECO:0000256" key="13">
    <source>
        <dbReference type="SAM" id="Phobius"/>
    </source>
</evidence>
<evidence type="ECO:0000256" key="7">
    <source>
        <dbReference type="ARBA" id="ARBA00022840"/>
    </source>
</evidence>
<dbReference type="PROSITE" id="PS00154">
    <property type="entry name" value="ATPASE_E1_E2"/>
    <property type="match status" value="1"/>
</dbReference>
<dbReference type="Pfam" id="PF00122">
    <property type="entry name" value="E1-E2_ATPase"/>
    <property type="match status" value="1"/>
</dbReference>